<dbReference type="InterPro" id="IPR003715">
    <property type="entry name" value="Poly_export_N"/>
</dbReference>
<sequence length="774" mass="82866">MKLHSRSPLHVALTSALFAVSLVSTPCFAPAAHAANDTRSLLAETGLTPEQLRAKLRDAGQSDASIDALLQSSGVPRRTSAAPAAPAAPAPAPEPQRAEPAPATRPAFTPNGDEPFGFEMFHWSPATFEPLSYGPVDADYPLGPGDELALTLWGDSQLALTLAVNREGFVTLPDVGQVNVAGLTLEEAKARVRGALSRVYSGLRPTGQRSTTFVSLSMGKLRTIQVFLLGQVVRPGAYSISSVSRVLNALYAAGGPSRDGSLRDVRILRGGQIVAHVDLYDVVLGGAATQMARLQNGDVVFVPSAERRVRLTGAARRTGLYELREGEQLRDLLRIAGGVLPEAELERAQIDRVTPIAQRDSLRGQGRIAVDVALGRVLADASADVALFDSDSLTVYALPDRRSNTVRIGGRGVSRPGTYEYRPGMRVSDLVALAGGTTPDAYLDRALITRTLADSTRMSLRISPKKALAGEPFDDVALQVLDDLSIRSRWDLEDRQEVSIHGMVRSPGTYELLEGMTLTDLIMKAGGLAENALATRAELARVAEWPRLADTLTVPLDRDLTKCAAAAALVLKPHDAVFLRRDPNFIEPSYATIEGEVRFPGTYALLRRDERVSELVERAGGLTDLAYARGVTFLREGGSKLAIDLPRALRDAGSAANITLVPGDIVRVPRFTPTVQIEGAVQSPVTALFQPGAGVGFYIMQASGFRQDADRRGVVVISPSGRVRKGGRPEPGSRIIVPARVQEEQKDHLKDFATLMSILASAATTVYLVGQSAK</sequence>
<reference evidence="20" key="1">
    <citation type="submission" date="2020-07" db="EMBL/GenBank/DDBJ databases">
        <title>Huge and variable diversity of episymbiotic CPR bacteria and DPANN archaea in groundwater ecosystems.</title>
        <authorList>
            <person name="He C.Y."/>
            <person name="Keren R."/>
            <person name="Whittaker M."/>
            <person name="Farag I.F."/>
            <person name="Doudna J."/>
            <person name="Cate J.H.D."/>
            <person name="Banfield J.F."/>
        </authorList>
    </citation>
    <scope>NUCLEOTIDE SEQUENCE</scope>
    <source>
        <strain evidence="20">NC_groundwater_1813_Pr3_B-0.1um_71_17</strain>
    </source>
</reference>
<dbReference type="InterPro" id="IPR049712">
    <property type="entry name" value="Poly_export"/>
</dbReference>
<dbReference type="Proteomes" id="UP000696931">
    <property type="component" value="Unassembled WGS sequence"/>
</dbReference>
<keyword evidence="11" id="KW-0472">Membrane</keyword>
<evidence type="ECO:0000313" key="21">
    <source>
        <dbReference type="Proteomes" id="UP000696931"/>
    </source>
</evidence>
<gene>
    <name evidence="20" type="ORF">HZA61_10965</name>
</gene>
<evidence type="ECO:0000256" key="9">
    <source>
        <dbReference type="ARBA" id="ARBA00023065"/>
    </source>
</evidence>
<feature type="domain" description="SLBB" evidence="19">
    <location>
        <begin position="225"/>
        <end position="302"/>
    </location>
</feature>
<feature type="domain" description="Polysaccharide export protein N-terminal" evidence="17">
    <location>
        <begin position="136"/>
        <end position="200"/>
    </location>
</feature>
<evidence type="ECO:0000256" key="5">
    <source>
        <dbReference type="ARBA" id="ARBA00022597"/>
    </source>
</evidence>
<proteinExistence type="inferred from homology"/>
<keyword evidence="12" id="KW-0564">Palmitate</keyword>
<feature type="domain" description="Soluble ligand binding" evidence="18">
    <location>
        <begin position="498"/>
        <end position="542"/>
    </location>
</feature>
<dbReference type="InterPro" id="IPR054765">
    <property type="entry name" value="SLBB_dom"/>
</dbReference>
<dbReference type="Pfam" id="PF22461">
    <property type="entry name" value="SLBB_2"/>
    <property type="match status" value="2"/>
</dbReference>
<dbReference type="PANTHER" id="PTHR33619">
    <property type="entry name" value="POLYSACCHARIDE EXPORT PROTEIN GFCE-RELATED"/>
    <property type="match status" value="1"/>
</dbReference>
<keyword evidence="6" id="KW-0812">Transmembrane</keyword>
<dbReference type="EMBL" id="JACRIW010000078">
    <property type="protein sequence ID" value="MBI5170000.1"/>
    <property type="molecule type" value="Genomic_DNA"/>
</dbReference>
<dbReference type="Gene3D" id="3.10.560.10">
    <property type="entry name" value="Outer membrane lipoprotein wza domain like"/>
    <property type="match status" value="6"/>
</dbReference>
<evidence type="ECO:0000256" key="13">
    <source>
        <dbReference type="ARBA" id="ARBA00023237"/>
    </source>
</evidence>
<evidence type="ECO:0000256" key="2">
    <source>
        <dbReference type="ARBA" id="ARBA00009450"/>
    </source>
</evidence>
<evidence type="ECO:0000256" key="12">
    <source>
        <dbReference type="ARBA" id="ARBA00023139"/>
    </source>
</evidence>
<keyword evidence="3" id="KW-0813">Transport</keyword>
<evidence type="ECO:0000259" key="17">
    <source>
        <dbReference type="Pfam" id="PF02563"/>
    </source>
</evidence>
<protein>
    <submittedName>
        <fullName evidence="20">SLBB domain-containing protein</fullName>
    </submittedName>
</protein>
<dbReference type="GO" id="GO:0015288">
    <property type="term" value="F:porin activity"/>
    <property type="evidence" value="ECO:0007669"/>
    <property type="project" value="UniProtKB-KW"/>
</dbReference>
<comment type="similarity">
    <text evidence="2">Belongs to the BexD/CtrA/VexA family.</text>
</comment>
<evidence type="ECO:0000256" key="6">
    <source>
        <dbReference type="ARBA" id="ARBA00022692"/>
    </source>
</evidence>
<evidence type="ECO:0000259" key="19">
    <source>
        <dbReference type="Pfam" id="PF22461"/>
    </source>
</evidence>
<evidence type="ECO:0000256" key="1">
    <source>
        <dbReference type="ARBA" id="ARBA00004571"/>
    </source>
</evidence>
<feature type="domain" description="Soluble ligand binding" evidence="18">
    <location>
        <begin position="406"/>
        <end position="458"/>
    </location>
</feature>
<evidence type="ECO:0000256" key="7">
    <source>
        <dbReference type="ARBA" id="ARBA00022729"/>
    </source>
</evidence>
<dbReference type="Pfam" id="PF02563">
    <property type="entry name" value="Poly_export"/>
    <property type="match status" value="1"/>
</dbReference>
<evidence type="ECO:0000256" key="14">
    <source>
        <dbReference type="ARBA" id="ARBA00023288"/>
    </source>
</evidence>
<evidence type="ECO:0000256" key="15">
    <source>
        <dbReference type="SAM" id="MobiDB-lite"/>
    </source>
</evidence>
<evidence type="ECO:0000256" key="3">
    <source>
        <dbReference type="ARBA" id="ARBA00022448"/>
    </source>
</evidence>
<dbReference type="GO" id="GO:0015159">
    <property type="term" value="F:polysaccharide transmembrane transporter activity"/>
    <property type="evidence" value="ECO:0007669"/>
    <property type="project" value="InterPro"/>
</dbReference>
<evidence type="ECO:0000256" key="8">
    <source>
        <dbReference type="ARBA" id="ARBA00023047"/>
    </source>
</evidence>
<comment type="caution">
    <text evidence="20">The sequence shown here is derived from an EMBL/GenBank/DDBJ whole genome shotgun (WGS) entry which is preliminary data.</text>
</comment>
<keyword evidence="14" id="KW-0449">Lipoprotein</keyword>
<evidence type="ECO:0000256" key="16">
    <source>
        <dbReference type="SAM" id="SignalP"/>
    </source>
</evidence>
<feature type="domain" description="SLBB" evidence="19">
    <location>
        <begin position="592"/>
        <end position="668"/>
    </location>
</feature>
<organism evidence="20 21">
    <name type="scientific">Eiseniibacteriota bacterium</name>
    <dbReference type="NCBI Taxonomy" id="2212470"/>
    <lineage>
        <taxon>Bacteria</taxon>
        <taxon>Candidatus Eiseniibacteriota</taxon>
    </lineage>
</organism>
<dbReference type="Pfam" id="PF10531">
    <property type="entry name" value="SLBB"/>
    <property type="match status" value="4"/>
</dbReference>
<evidence type="ECO:0000313" key="20">
    <source>
        <dbReference type="EMBL" id="MBI5170000.1"/>
    </source>
</evidence>
<keyword evidence="7 16" id="KW-0732">Signal</keyword>
<dbReference type="InterPro" id="IPR019554">
    <property type="entry name" value="Soluble_ligand-bd"/>
</dbReference>
<feature type="compositionally biased region" description="Low complexity" evidence="15">
    <location>
        <begin position="98"/>
        <end position="107"/>
    </location>
</feature>
<feature type="region of interest" description="Disordered" evidence="15">
    <location>
        <begin position="75"/>
        <end position="111"/>
    </location>
</feature>
<keyword evidence="4" id="KW-1134">Transmembrane beta strand</keyword>
<evidence type="ECO:0000256" key="4">
    <source>
        <dbReference type="ARBA" id="ARBA00022452"/>
    </source>
</evidence>
<evidence type="ECO:0000259" key="18">
    <source>
        <dbReference type="Pfam" id="PF10531"/>
    </source>
</evidence>
<name>A0A933SEV0_UNCEI</name>
<feature type="domain" description="Soluble ligand binding" evidence="18">
    <location>
        <begin position="309"/>
        <end position="353"/>
    </location>
</feature>
<dbReference type="PANTHER" id="PTHR33619:SF3">
    <property type="entry name" value="POLYSACCHARIDE EXPORT PROTEIN GFCE-RELATED"/>
    <property type="match status" value="1"/>
</dbReference>
<evidence type="ECO:0000256" key="11">
    <source>
        <dbReference type="ARBA" id="ARBA00023136"/>
    </source>
</evidence>
<keyword evidence="10" id="KW-0626">Porin</keyword>
<feature type="signal peptide" evidence="16">
    <location>
        <begin position="1"/>
        <end position="29"/>
    </location>
</feature>
<keyword evidence="5" id="KW-0762">Sugar transport</keyword>
<dbReference type="Gene3D" id="3.30.1950.10">
    <property type="entry name" value="wza like domain"/>
    <property type="match status" value="1"/>
</dbReference>
<keyword evidence="9" id="KW-0406">Ion transport</keyword>
<dbReference type="GO" id="GO:0009279">
    <property type="term" value="C:cell outer membrane"/>
    <property type="evidence" value="ECO:0007669"/>
    <property type="project" value="UniProtKB-SubCell"/>
</dbReference>
<feature type="compositionally biased region" description="Low complexity" evidence="15">
    <location>
        <begin position="76"/>
        <end position="85"/>
    </location>
</feature>
<accession>A0A933SEV0</accession>
<keyword evidence="13" id="KW-0998">Cell outer membrane</keyword>
<comment type="subcellular location">
    <subcellularLocation>
        <location evidence="1">Cell outer membrane</location>
        <topology evidence="1">Multi-pass membrane protein</topology>
    </subcellularLocation>
</comment>
<dbReference type="GO" id="GO:0046930">
    <property type="term" value="C:pore complex"/>
    <property type="evidence" value="ECO:0007669"/>
    <property type="project" value="UniProtKB-KW"/>
</dbReference>
<dbReference type="GO" id="GO:0006811">
    <property type="term" value="P:monoatomic ion transport"/>
    <property type="evidence" value="ECO:0007669"/>
    <property type="project" value="UniProtKB-KW"/>
</dbReference>
<feature type="domain" description="Soluble ligand binding" evidence="18">
    <location>
        <begin position="675"/>
        <end position="722"/>
    </location>
</feature>
<keyword evidence="8" id="KW-0625">Polysaccharide transport</keyword>
<dbReference type="AlphaFoldDB" id="A0A933SEV0"/>
<feature type="chain" id="PRO_5037886747" evidence="16">
    <location>
        <begin position="30"/>
        <end position="774"/>
    </location>
</feature>
<evidence type="ECO:0000256" key="10">
    <source>
        <dbReference type="ARBA" id="ARBA00023114"/>
    </source>
</evidence>